<dbReference type="EMBL" id="FPBL01000001">
    <property type="protein sequence ID" value="SFU33703.1"/>
    <property type="molecule type" value="Genomic_DNA"/>
</dbReference>
<evidence type="ECO:0000313" key="1">
    <source>
        <dbReference type="EMBL" id="SFU33703.1"/>
    </source>
</evidence>
<protein>
    <submittedName>
        <fullName evidence="1">Mobilisation protein (MobC)</fullName>
    </submittedName>
</protein>
<name>A0A1I7FBR4_9PROT</name>
<reference evidence="1 2" key="1">
    <citation type="submission" date="2016-10" db="EMBL/GenBank/DDBJ databases">
        <authorList>
            <person name="de Groot N.N."/>
        </authorList>
    </citation>
    <scope>NUCLEOTIDE SEQUENCE [LARGE SCALE GENOMIC DNA]</scope>
    <source>
        <strain evidence="1 2">Nm24</strain>
    </source>
</reference>
<accession>A0A1I7FBR4</accession>
<sequence length="120" mass="13262">MKQKRASTKTAVVSFRIGNEAYDRLNQASAQAGVSTKVWLEEAILNNRTRIVERAKPSADLRTLATQINRMGNNLNQVAHTLNSAQLAGTLSRDECLQAIEGLDHIRALLNETITYARQG</sequence>
<dbReference type="OrthoDB" id="8564148at2"/>
<gene>
    <name evidence="1" type="ORF">SAMN05216339_101406</name>
</gene>
<dbReference type="InterPro" id="IPR053842">
    <property type="entry name" value="NikA-like"/>
</dbReference>
<evidence type="ECO:0000313" key="2">
    <source>
        <dbReference type="Proteomes" id="UP000183926"/>
    </source>
</evidence>
<proteinExistence type="predicted"/>
<dbReference type="AlphaFoldDB" id="A0A1I7FBR4"/>
<dbReference type="Pfam" id="PF21983">
    <property type="entry name" value="NikA-like"/>
    <property type="match status" value="1"/>
</dbReference>
<dbReference type="Proteomes" id="UP000183926">
    <property type="component" value="Unassembled WGS sequence"/>
</dbReference>
<organism evidence="1 2">
    <name type="scientific">Nitrosomonas eutropha</name>
    <dbReference type="NCBI Taxonomy" id="916"/>
    <lineage>
        <taxon>Bacteria</taxon>
        <taxon>Pseudomonadati</taxon>
        <taxon>Pseudomonadota</taxon>
        <taxon>Betaproteobacteria</taxon>
        <taxon>Nitrosomonadales</taxon>
        <taxon>Nitrosomonadaceae</taxon>
        <taxon>Nitrosomonas</taxon>
    </lineage>
</organism>